<reference evidence="2 3" key="1">
    <citation type="submission" date="2018-10" db="EMBL/GenBank/DDBJ databases">
        <title>Phylogenomics of Brevibacillus.</title>
        <authorList>
            <person name="Dunlap C."/>
        </authorList>
    </citation>
    <scope>NUCLEOTIDE SEQUENCE [LARGE SCALE GENOMIC DNA]</scope>
    <source>
        <strain evidence="2 3">DSM 100115</strain>
    </source>
</reference>
<dbReference type="AlphaFoldDB" id="A0A3M8B3C6"/>
<dbReference type="InterPro" id="IPR045864">
    <property type="entry name" value="aa-tRNA-synth_II/BPL/LPL"/>
</dbReference>
<dbReference type="InterPro" id="IPR004143">
    <property type="entry name" value="BPL_LPL_catalytic"/>
</dbReference>
<evidence type="ECO:0000313" key="2">
    <source>
        <dbReference type="EMBL" id="RNB57763.1"/>
    </source>
</evidence>
<comment type="caution">
    <text evidence="2">The sequence shown here is derived from an EMBL/GenBank/DDBJ whole genome shotgun (WGS) entry which is preliminary data.</text>
</comment>
<protein>
    <submittedName>
        <fullName evidence="2">Biotin--protein ligase</fullName>
    </submittedName>
</protein>
<dbReference type="RefSeq" id="WP_122904545.1">
    <property type="nucleotide sequence ID" value="NZ_RHHS01000021.1"/>
</dbReference>
<dbReference type="PANTHER" id="PTHR43679">
    <property type="entry name" value="OCTANOYLTRANSFERASE LIPM-RELATED"/>
    <property type="match status" value="1"/>
</dbReference>
<name>A0A3M8B3C6_9BACL</name>
<dbReference type="EMBL" id="RHHS01000021">
    <property type="protein sequence ID" value="RNB57763.1"/>
    <property type="molecule type" value="Genomic_DNA"/>
</dbReference>
<dbReference type="OrthoDB" id="2080934at2"/>
<dbReference type="PROSITE" id="PS51733">
    <property type="entry name" value="BPL_LPL_CATALYTIC"/>
    <property type="match status" value="1"/>
</dbReference>
<dbReference type="GO" id="GO:0016874">
    <property type="term" value="F:ligase activity"/>
    <property type="evidence" value="ECO:0007669"/>
    <property type="project" value="UniProtKB-KW"/>
</dbReference>
<dbReference type="SUPFAM" id="SSF55681">
    <property type="entry name" value="Class II aaRS and biotin synthetases"/>
    <property type="match status" value="1"/>
</dbReference>
<dbReference type="Proteomes" id="UP000268829">
    <property type="component" value="Unassembled WGS sequence"/>
</dbReference>
<dbReference type="GO" id="GO:0140096">
    <property type="term" value="F:catalytic activity, acting on a protein"/>
    <property type="evidence" value="ECO:0007669"/>
    <property type="project" value="UniProtKB-ARBA"/>
</dbReference>
<dbReference type="Pfam" id="PF21948">
    <property type="entry name" value="LplA-B_cat"/>
    <property type="match status" value="1"/>
</dbReference>
<evidence type="ECO:0000313" key="3">
    <source>
        <dbReference type="Proteomes" id="UP000268829"/>
    </source>
</evidence>
<proteinExistence type="predicted"/>
<dbReference type="PANTHER" id="PTHR43679:SF2">
    <property type="entry name" value="OCTANOYL-[GCVH]:PROTEIN N-OCTANOYLTRANSFERASE"/>
    <property type="match status" value="1"/>
</dbReference>
<dbReference type="InterPro" id="IPR050664">
    <property type="entry name" value="Octanoyltrans_LipM/LipL"/>
</dbReference>
<feature type="domain" description="BPL/LPL catalytic" evidence="1">
    <location>
        <begin position="42"/>
        <end position="246"/>
    </location>
</feature>
<sequence length="278" mass="29785">MQPTWRHTTLQLLDTTSRMHTGDVLVPFGIDEAYARRCAKDATIAPLVHLWRHEKAVVLGSRDARLPQAAKAVRELEAKGYRTAVRQSGGAAVPLAPGVVNLSLVMPVGAGDLNPEPFFAQMVELIRAVLGEAGGHMSSGEVAGSYCPGTYDLAIDGYKFCGIAQRRLTRAVAVQAFINAEGCGRAYGEIIQSFYETAAQGALAEQFPEVQPERMASLSELGVPGGVAGVATRLRELLQTEGEASFSLLEACPPWLVQEAESALQMLKGRQRHLVGSS</sequence>
<keyword evidence="3" id="KW-1185">Reference proteome</keyword>
<gene>
    <name evidence="2" type="ORF">EDM57_09590</name>
</gene>
<keyword evidence="2" id="KW-0436">Ligase</keyword>
<accession>A0A3M8B3C6</accession>
<dbReference type="Gene3D" id="3.30.930.10">
    <property type="entry name" value="Bira Bifunctional Protein, Domain 2"/>
    <property type="match status" value="1"/>
</dbReference>
<organism evidence="2 3">
    <name type="scientific">Brevibacillus gelatini</name>
    <dbReference type="NCBI Taxonomy" id="1655277"/>
    <lineage>
        <taxon>Bacteria</taxon>
        <taxon>Bacillati</taxon>
        <taxon>Bacillota</taxon>
        <taxon>Bacilli</taxon>
        <taxon>Bacillales</taxon>
        <taxon>Paenibacillaceae</taxon>
        <taxon>Brevibacillus</taxon>
    </lineage>
</organism>
<dbReference type="GO" id="GO:0009249">
    <property type="term" value="P:protein lipoylation"/>
    <property type="evidence" value="ECO:0007669"/>
    <property type="project" value="UniProtKB-ARBA"/>
</dbReference>
<dbReference type="GO" id="GO:0016740">
    <property type="term" value="F:transferase activity"/>
    <property type="evidence" value="ECO:0007669"/>
    <property type="project" value="UniProtKB-ARBA"/>
</dbReference>
<evidence type="ECO:0000259" key="1">
    <source>
        <dbReference type="PROSITE" id="PS51733"/>
    </source>
</evidence>